<feature type="compositionally biased region" description="Basic and acidic residues" evidence="1">
    <location>
        <begin position="1"/>
        <end position="38"/>
    </location>
</feature>
<feature type="compositionally biased region" description="Basic and acidic residues" evidence="1">
    <location>
        <begin position="589"/>
        <end position="598"/>
    </location>
</feature>
<feature type="compositionally biased region" description="Polar residues" evidence="1">
    <location>
        <begin position="350"/>
        <end position="360"/>
    </location>
</feature>
<protein>
    <recommendedName>
        <fullName evidence="2">R domain-containing protein</fullName>
    </recommendedName>
</protein>
<dbReference type="EMBL" id="BDIP01001198">
    <property type="protein sequence ID" value="GIQ83832.1"/>
    <property type="molecule type" value="Genomic_DNA"/>
</dbReference>
<sequence>MPEGKTREQLRLEREERHLRRTARVERLAREREAEAGRHPGGRLYAKATPTRRRESGGEGDMPAATEGSVFTGGEGESVKVETGTGDTPSVHTPAAVPDTERDTGRVSPPQSHTQSRVSRVTLGPSSSGTDTDTVTVKTETVVTQGGVPIDTHTETEVVPLEGGRKGGAETLTDPSAALSLADLDSTHIDTHVDREGETPVRVTGGTARDGSGVGAYSAYSGGSSGSSGVYGALPDWRTMQTHTQSTDAGSRVGGSSRVGKGWSGDRSVSESMRVTGDGDYSANRARGYRREMEREGGRVERPTPSARHRSHLVATPRPTPLPSRSGRVTPRPSRFGGSVTMHNLATMAKVQSPSVSVSETESKGRVPATHRPAPGQRLGPGQTAPAYMYNSLLDRLGDAETRAGTSKAEAIGLRQRLSKANTACAKAQAAEDYLRSTLHDTQAQYNRRQKDTEAQLECGRRALGLLESMHYDALRETEREELQKAERVKARERARERREKVLRAAEAVLLMPISPTPSPPPALGPATDTPSVMYTPGTVKVEAGPYRRYVADASPTAEGERDRERERGTPSYPDTDIPRATGTQVTAGRERGYHSGR</sequence>
<name>A0A9K3GID3_9EUKA</name>
<gene>
    <name evidence="3" type="ORF">KIPB_005219</name>
</gene>
<feature type="compositionally biased region" description="Polar residues" evidence="1">
    <location>
        <begin position="109"/>
        <end position="129"/>
    </location>
</feature>
<keyword evidence="4" id="KW-1185">Reference proteome</keyword>
<evidence type="ECO:0000313" key="4">
    <source>
        <dbReference type="Proteomes" id="UP000265618"/>
    </source>
</evidence>
<feature type="compositionally biased region" description="Basic and acidic residues" evidence="1">
    <location>
        <begin position="289"/>
        <end position="302"/>
    </location>
</feature>
<feature type="region of interest" description="Disordered" evidence="1">
    <location>
        <begin position="513"/>
        <end position="598"/>
    </location>
</feature>
<feature type="compositionally biased region" description="Basic and acidic residues" evidence="1">
    <location>
        <begin position="189"/>
        <end position="199"/>
    </location>
</feature>
<organism evidence="3 4">
    <name type="scientific">Kipferlia bialata</name>
    <dbReference type="NCBI Taxonomy" id="797122"/>
    <lineage>
        <taxon>Eukaryota</taxon>
        <taxon>Metamonada</taxon>
        <taxon>Carpediemonas-like organisms</taxon>
        <taxon>Kipferlia</taxon>
    </lineage>
</organism>
<feature type="compositionally biased region" description="Low complexity" evidence="1">
    <location>
        <begin position="130"/>
        <end position="144"/>
    </location>
</feature>
<feature type="region of interest" description="Disordered" evidence="1">
    <location>
        <begin position="1"/>
        <end position="172"/>
    </location>
</feature>
<feature type="compositionally biased region" description="Basic and acidic residues" evidence="1">
    <location>
        <begin position="559"/>
        <end position="569"/>
    </location>
</feature>
<reference evidence="3 4" key="1">
    <citation type="journal article" date="2018" name="PLoS ONE">
        <title>The draft genome of Kipferlia bialata reveals reductive genome evolution in fornicate parasites.</title>
        <authorList>
            <person name="Tanifuji G."/>
            <person name="Takabayashi S."/>
            <person name="Kume K."/>
            <person name="Takagi M."/>
            <person name="Nakayama T."/>
            <person name="Kamikawa R."/>
            <person name="Inagaki Y."/>
            <person name="Hashimoto T."/>
        </authorList>
    </citation>
    <scope>NUCLEOTIDE SEQUENCE [LARGE SCALE GENOMIC DNA]</scope>
    <source>
        <strain evidence="3">NY0173</strain>
    </source>
</reference>
<comment type="caution">
    <text evidence="3">The sequence shown here is derived from an EMBL/GenBank/DDBJ whole genome shotgun (WGS) entry which is preliminary data.</text>
</comment>
<feature type="compositionally biased region" description="Pro residues" evidence="1">
    <location>
        <begin position="515"/>
        <end position="524"/>
    </location>
</feature>
<feature type="domain" description="R" evidence="2">
    <location>
        <begin position="485"/>
        <end position="501"/>
    </location>
</feature>
<accession>A0A9K3GID3</accession>
<evidence type="ECO:0000259" key="2">
    <source>
        <dbReference type="PROSITE" id="PS51370"/>
    </source>
</evidence>
<dbReference type="AlphaFoldDB" id="A0A9K3GID3"/>
<dbReference type="PROSITE" id="PS51370">
    <property type="entry name" value="R"/>
    <property type="match status" value="1"/>
</dbReference>
<feature type="compositionally biased region" description="Low complexity" evidence="1">
    <location>
        <begin position="250"/>
        <end position="261"/>
    </location>
</feature>
<feature type="region of interest" description="Disordered" evidence="1">
    <location>
        <begin position="242"/>
        <end position="332"/>
    </location>
</feature>
<dbReference type="Proteomes" id="UP000265618">
    <property type="component" value="Unassembled WGS sequence"/>
</dbReference>
<evidence type="ECO:0000256" key="1">
    <source>
        <dbReference type="SAM" id="MobiDB-lite"/>
    </source>
</evidence>
<feature type="region of interest" description="Disordered" evidence="1">
    <location>
        <begin position="350"/>
        <end position="383"/>
    </location>
</feature>
<feature type="region of interest" description="Disordered" evidence="1">
    <location>
        <begin position="189"/>
        <end position="213"/>
    </location>
</feature>
<dbReference type="InterPro" id="IPR017888">
    <property type="entry name" value="CYC/TB1_R_domain"/>
</dbReference>
<proteinExistence type="predicted"/>
<evidence type="ECO:0000313" key="3">
    <source>
        <dbReference type="EMBL" id="GIQ83832.1"/>
    </source>
</evidence>